<name>A0A438JAY8_VITVI</name>
<proteinExistence type="predicted"/>
<reference evidence="3 4" key="1">
    <citation type="journal article" date="2018" name="PLoS Genet.">
        <title>Population sequencing reveals clonal diversity and ancestral inbreeding in the grapevine cultivar Chardonnay.</title>
        <authorList>
            <person name="Roach M.J."/>
            <person name="Johnson D.L."/>
            <person name="Bohlmann J."/>
            <person name="van Vuuren H.J."/>
            <person name="Jones S.J."/>
            <person name="Pretorius I.S."/>
            <person name="Schmidt S.A."/>
            <person name="Borneman A.R."/>
        </authorList>
    </citation>
    <scope>NUCLEOTIDE SEQUENCE [LARGE SCALE GENOMIC DNA]</scope>
    <source>
        <strain evidence="4">cv. Chardonnay</strain>
        <tissue evidence="3">Leaf</tissue>
    </source>
</reference>
<dbReference type="CDD" id="cd07895">
    <property type="entry name" value="Adenylation_mRNA_capping"/>
    <property type="match status" value="1"/>
</dbReference>
<dbReference type="GO" id="GO:0004484">
    <property type="term" value="F:mRNA guanylyltransferase activity"/>
    <property type="evidence" value="ECO:0007669"/>
    <property type="project" value="InterPro"/>
</dbReference>
<dbReference type="GO" id="GO:0005524">
    <property type="term" value="F:ATP binding"/>
    <property type="evidence" value="ECO:0007669"/>
    <property type="project" value="InterPro"/>
</dbReference>
<dbReference type="Proteomes" id="UP000288805">
    <property type="component" value="Unassembled WGS sequence"/>
</dbReference>
<organism evidence="3 4">
    <name type="scientific">Vitis vinifera</name>
    <name type="common">Grape</name>
    <dbReference type="NCBI Taxonomy" id="29760"/>
    <lineage>
        <taxon>Eukaryota</taxon>
        <taxon>Viridiplantae</taxon>
        <taxon>Streptophyta</taxon>
        <taxon>Embryophyta</taxon>
        <taxon>Tracheophyta</taxon>
        <taxon>Spermatophyta</taxon>
        <taxon>Magnoliopsida</taxon>
        <taxon>eudicotyledons</taxon>
        <taxon>Gunneridae</taxon>
        <taxon>Pentapetalae</taxon>
        <taxon>rosids</taxon>
        <taxon>Vitales</taxon>
        <taxon>Vitaceae</taxon>
        <taxon>Viteae</taxon>
        <taxon>Vitis</taxon>
    </lineage>
</organism>
<evidence type="ECO:0000313" key="4">
    <source>
        <dbReference type="Proteomes" id="UP000288805"/>
    </source>
</evidence>
<gene>
    <name evidence="3" type="primary">rnp-2</name>
    <name evidence="3" type="ORF">CK203_018718</name>
</gene>
<protein>
    <submittedName>
        <fullName evidence="3">mRNA-capping enzyme subunit alpha</fullName>
    </submittedName>
</protein>
<dbReference type="SUPFAM" id="SSF56091">
    <property type="entry name" value="DNA ligase/mRNA capping enzyme, catalytic domain"/>
    <property type="match status" value="1"/>
</dbReference>
<evidence type="ECO:0000259" key="2">
    <source>
        <dbReference type="Pfam" id="PF01331"/>
    </source>
</evidence>
<evidence type="ECO:0000313" key="3">
    <source>
        <dbReference type="EMBL" id="RVX06140.1"/>
    </source>
</evidence>
<dbReference type="AlphaFoldDB" id="A0A438JAY8"/>
<accession>A0A438JAY8</accession>
<keyword evidence="1" id="KW-1133">Transmembrane helix</keyword>
<keyword evidence="1" id="KW-0472">Membrane</keyword>
<dbReference type="PANTHER" id="PTHR10367">
    <property type="entry name" value="MRNA-CAPPING ENZYME"/>
    <property type="match status" value="1"/>
</dbReference>
<dbReference type="InterPro" id="IPR001339">
    <property type="entry name" value="mRNA_cap_enzyme_adenylation"/>
</dbReference>
<evidence type="ECO:0000256" key="1">
    <source>
        <dbReference type="SAM" id="Phobius"/>
    </source>
</evidence>
<dbReference type="Pfam" id="PF01331">
    <property type="entry name" value="mRNA_cap_enzyme"/>
    <property type="match status" value="2"/>
</dbReference>
<sequence>MENQSSFQDRCCPCKCMEESANHNLALSCLINRAIREGFLTGCRIRGRGGSGIQVSHLPFADDTLVFCEDSQEQMAFLSWLLMWFEAIFGLSINLNKSEILPVGRVENVEVLASELGCKVGSLPSTYLGLPLGAPHKSVAVWDGVEERMRVVRLKLEKIQRDFLWGVGALEKRPHLVKCWRFAVERKSFWKLIISRKFGKKVEGGIPVRLGSAMGWGFGRKLERKVLYCLKMFPSLWGMWIVGILWGMWGVGFPVSLDLLMIGRWRRWRGSFRPSRKEASCCPVSVEHHLEPLCAYKVRDTLSRWSASFVDKERGKTWRATPLCLFWMVWKERNMIVFDNKFYFAFGSNSPPLFQEKHEVDVVMTNDDKIGDDIPPEQQKALQQFCYQSLKLPVGGHRGPSQFPGSHPVSLNRDNLQLLRQRYYYATWKADGTRYMMLITVDGCYLIDRTFTFRRVQMRFPCKITNDVCMQVFYIQQDFWFWRLMRRTNYIFDMHSDISIFACKGFVEKTHHFTLLDGEMIIDTMPDSQKQERRYLIYDLMAINQVSVIEVRYSTL</sequence>
<feature type="domain" description="mRNA capping enzyme adenylation" evidence="2">
    <location>
        <begin position="407"/>
        <end position="465"/>
    </location>
</feature>
<comment type="caution">
    <text evidence="3">The sequence shown here is derived from an EMBL/GenBank/DDBJ whole genome shotgun (WGS) entry which is preliminary data.</text>
</comment>
<feature type="domain" description="mRNA capping enzyme adenylation" evidence="2">
    <location>
        <begin position="484"/>
        <end position="551"/>
    </location>
</feature>
<dbReference type="Gene3D" id="3.30.470.30">
    <property type="entry name" value="DNA ligase/mRNA capping enzyme"/>
    <property type="match status" value="1"/>
</dbReference>
<dbReference type="EMBL" id="QGNW01000053">
    <property type="protein sequence ID" value="RVX06140.1"/>
    <property type="molecule type" value="Genomic_DNA"/>
</dbReference>
<dbReference type="PANTHER" id="PTHR10367:SF17">
    <property type="entry name" value="MRNA-CAPPING ENZYME"/>
    <property type="match status" value="1"/>
</dbReference>
<dbReference type="InterPro" id="IPR051029">
    <property type="entry name" value="mRNA_Capping_Enz/RNA_Phosphat"/>
</dbReference>
<feature type="transmembrane region" description="Helical" evidence="1">
    <location>
        <begin position="237"/>
        <end position="263"/>
    </location>
</feature>
<dbReference type="GO" id="GO:0006370">
    <property type="term" value="P:7-methylguanosine mRNA capping"/>
    <property type="evidence" value="ECO:0007669"/>
    <property type="project" value="InterPro"/>
</dbReference>
<keyword evidence="1" id="KW-0812">Transmembrane</keyword>